<dbReference type="OrthoDB" id="3824970at2759"/>
<feature type="region of interest" description="Disordered" evidence="10">
    <location>
        <begin position="107"/>
        <end position="126"/>
    </location>
</feature>
<comment type="subcellular location">
    <subcellularLocation>
        <location evidence="7">Endomembrane system</location>
        <topology evidence="7">Single-pass membrane protein</topology>
    </subcellularLocation>
    <subcellularLocation>
        <location evidence="1">Endoplasmic reticulum membrane</location>
    </subcellularLocation>
</comment>
<reference evidence="14" key="1">
    <citation type="journal article" date="2017" name="bioRxiv">
        <title>Conservation of a gene cluster reveals novel cercosporin biosynthetic mechanisms and extends production to the genus Colletotrichum.</title>
        <authorList>
            <person name="de Jonge R."/>
            <person name="Ebert M.K."/>
            <person name="Huitt-Roehl C.R."/>
            <person name="Pal P."/>
            <person name="Suttle J.C."/>
            <person name="Spanner R.E."/>
            <person name="Neubauer J.D."/>
            <person name="Jurick W.M.II."/>
            <person name="Stott K.A."/>
            <person name="Secor G.A."/>
            <person name="Thomma B.P.H.J."/>
            <person name="Van de Peer Y."/>
            <person name="Townsend C.A."/>
            <person name="Bolton M.D."/>
        </authorList>
    </citation>
    <scope>NUCLEOTIDE SEQUENCE [LARGE SCALE GENOMIC DNA]</scope>
    <source>
        <strain evidence="14">CBS538.71</strain>
    </source>
</reference>
<sequence length="197" mass="21443">MAADNSINIPQIVAVVVVGFLAVRWYMSKPSTPPTGTSSTSRNRIDPAKVNAVSAIFPQLDRRSIAWDLSRNGGSVEATTARVLDGRGLDNPPPTFQPDLPVIPTAAPNRTGNTAATSGSRVTPSQQDLISRYGLQGRVTTSGKGKEPVLSEEQEREKKKSAWSSDKAQRAEALKRRREEMILAARRKMEMKDSEGQ</sequence>
<dbReference type="GO" id="GO:0043130">
    <property type="term" value="F:ubiquitin binding"/>
    <property type="evidence" value="ECO:0007669"/>
    <property type="project" value="InterPro"/>
</dbReference>
<proteinExistence type="inferred from homology"/>
<keyword evidence="2 11" id="KW-0812">Transmembrane</keyword>
<evidence type="ECO:0000313" key="14">
    <source>
        <dbReference type="Proteomes" id="UP000237631"/>
    </source>
</evidence>
<dbReference type="AlphaFoldDB" id="A0A2S6BXM2"/>
<dbReference type="Proteomes" id="UP000237631">
    <property type="component" value="Unassembled WGS sequence"/>
</dbReference>
<keyword evidence="3" id="KW-0833">Ubl conjugation pathway</keyword>
<evidence type="ECO:0000256" key="3">
    <source>
        <dbReference type="ARBA" id="ARBA00022786"/>
    </source>
</evidence>
<evidence type="ECO:0000259" key="12">
    <source>
        <dbReference type="PROSITE" id="PS51140"/>
    </source>
</evidence>
<dbReference type="STRING" id="357750.A0A2S6BXM2"/>
<dbReference type="FunFam" id="1.10.8.10:FF:000050">
    <property type="entry name" value="Related to AMFR protein"/>
    <property type="match status" value="1"/>
</dbReference>
<dbReference type="Pfam" id="PF02845">
    <property type="entry name" value="CUE"/>
    <property type="match status" value="1"/>
</dbReference>
<gene>
    <name evidence="13" type="ORF">CBER1_09724</name>
</gene>
<dbReference type="InterPro" id="IPR003892">
    <property type="entry name" value="CUE"/>
</dbReference>
<dbReference type="GO" id="GO:0005789">
    <property type="term" value="C:endoplasmic reticulum membrane"/>
    <property type="evidence" value="ECO:0007669"/>
    <property type="project" value="UniProtKB-SubCell"/>
</dbReference>
<keyword evidence="6 11" id="KW-0472">Membrane</keyword>
<evidence type="ECO:0000256" key="2">
    <source>
        <dbReference type="ARBA" id="ARBA00022692"/>
    </source>
</evidence>
<dbReference type="Gene3D" id="1.10.8.10">
    <property type="entry name" value="DNA helicase RuvA subunit, C-terminal domain"/>
    <property type="match status" value="1"/>
</dbReference>
<evidence type="ECO:0000256" key="5">
    <source>
        <dbReference type="ARBA" id="ARBA00022989"/>
    </source>
</evidence>
<accession>A0A2S6BXM2</accession>
<keyword evidence="14" id="KW-1185">Reference proteome</keyword>
<keyword evidence="5 11" id="KW-1133">Transmembrane helix</keyword>
<dbReference type="CDD" id="cd14424">
    <property type="entry name" value="CUE_Cue1p_like"/>
    <property type="match status" value="1"/>
</dbReference>
<evidence type="ECO:0000256" key="6">
    <source>
        <dbReference type="ARBA" id="ARBA00023136"/>
    </source>
</evidence>
<comment type="caution">
    <text evidence="13">The sequence shown here is derived from an EMBL/GenBank/DDBJ whole genome shotgun (WGS) entry which is preliminary data.</text>
</comment>
<evidence type="ECO:0000313" key="13">
    <source>
        <dbReference type="EMBL" id="PPJ52233.1"/>
    </source>
</evidence>
<feature type="compositionally biased region" description="Basic and acidic residues" evidence="10">
    <location>
        <begin position="144"/>
        <end position="160"/>
    </location>
</feature>
<keyword evidence="4" id="KW-0256">Endoplasmic reticulum</keyword>
<evidence type="ECO:0000256" key="9">
    <source>
        <dbReference type="ARBA" id="ARBA00072899"/>
    </source>
</evidence>
<feature type="region of interest" description="Disordered" evidence="10">
    <location>
        <begin position="136"/>
        <end position="174"/>
    </location>
</feature>
<evidence type="ECO:0000256" key="11">
    <source>
        <dbReference type="SAM" id="Phobius"/>
    </source>
</evidence>
<protein>
    <recommendedName>
        <fullName evidence="9">Coupling of ubiquitin conjugation to ER degradation protein 1</fullName>
    </recommendedName>
</protein>
<evidence type="ECO:0000256" key="7">
    <source>
        <dbReference type="ARBA" id="ARBA00037847"/>
    </source>
</evidence>
<evidence type="ECO:0000256" key="8">
    <source>
        <dbReference type="ARBA" id="ARBA00061383"/>
    </source>
</evidence>
<organism evidence="13 14">
    <name type="scientific">Cercospora berteroae</name>
    <dbReference type="NCBI Taxonomy" id="357750"/>
    <lineage>
        <taxon>Eukaryota</taxon>
        <taxon>Fungi</taxon>
        <taxon>Dikarya</taxon>
        <taxon>Ascomycota</taxon>
        <taxon>Pezizomycotina</taxon>
        <taxon>Dothideomycetes</taxon>
        <taxon>Dothideomycetidae</taxon>
        <taxon>Mycosphaerellales</taxon>
        <taxon>Mycosphaerellaceae</taxon>
        <taxon>Cercospora</taxon>
    </lineage>
</organism>
<evidence type="ECO:0000256" key="1">
    <source>
        <dbReference type="ARBA" id="ARBA00004586"/>
    </source>
</evidence>
<feature type="transmembrane region" description="Helical" evidence="11">
    <location>
        <begin position="7"/>
        <end position="27"/>
    </location>
</feature>
<evidence type="ECO:0000256" key="4">
    <source>
        <dbReference type="ARBA" id="ARBA00022824"/>
    </source>
</evidence>
<evidence type="ECO:0000256" key="10">
    <source>
        <dbReference type="SAM" id="MobiDB-lite"/>
    </source>
</evidence>
<dbReference type="EMBL" id="PNEN01001712">
    <property type="protein sequence ID" value="PPJ52233.1"/>
    <property type="molecule type" value="Genomic_DNA"/>
</dbReference>
<feature type="domain" description="CUE" evidence="12">
    <location>
        <begin position="45"/>
        <end position="88"/>
    </location>
</feature>
<dbReference type="PROSITE" id="PS51140">
    <property type="entry name" value="CUE"/>
    <property type="match status" value="1"/>
</dbReference>
<comment type="similarity">
    <text evidence="8">Belongs to the CUE1 family.</text>
</comment>
<name>A0A2S6BXM2_9PEZI</name>
<feature type="compositionally biased region" description="Polar residues" evidence="10">
    <location>
        <begin position="108"/>
        <end position="126"/>
    </location>
</feature>